<dbReference type="EMBL" id="JAGYWB010000017">
    <property type="protein sequence ID" value="KAI0494454.1"/>
    <property type="molecule type" value="Genomic_DNA"/>
</dbReference>
<organism evidence="1 2">
    <name type="scientific">Dendrobium nobile</name>
    <name type="common">Orchid</name>
    <dbReference type="NCBI Taxonomy" id="94219"/>
    <lineage>
        <taxon>Eukaryota</taxon>
        <taxon>Viridiplantae</taxon>
        <taxon>Streptophyta</taxon>
        <taxon>Embryophyta</taxon>
        <taxon>Tracheophyta</taxon>
        <taxon>Spermatophyta</taxon>
        <taxon>Magnoliopsida</taxon>
        <taxon>Liliopsida</taxon>
        <taxon>Asparagales</taxon>
        <taxon>Orchidaceae</taxon>
        <taxon>Epidendroideae</taxon>
        <taxon>Malaxideae</taxon>
        <taxon>Dendrobiinae</taxon>
        <taxon>Dendrobium</taxon>
    </lineage>
</organism>
<proteinExistence type="predicted"/>
<protein>
    <submittedName>
        <fullName evidence="1">Uncharacterized protein</fullName>
    </submittedName>
</protein>
<name>A0A8T3AEH2_DENNO</name>
<keyword evidence="2" id="KW-1185">Reference proteome</keyword>
<evidence type="ECO:0000313" key="2">
    <source>
        <dbReference type="Proteomes" id="UP000829196"/>
    </source>
</evidence>
<accession>A0A8T3AEH2</accession>
<dbReference type="Proteomes" id="UP000829196">
    <property type="component" value="Unassembled WGS sequence"/>
</dbReference>
<reference evidence="1" key="1">
    <citation type="journal article" date="2022" name="Front. Genet.">
        <title>Chromosome-Scale Assembly of the Dendrobium nobile Genome Provides Insights Into the Molecular Mechanism of the Biosynthesis of the Medicinal Active Ingredient of Dendrobium.</title>
        <authorList>
            <person name="Xu Q."/>
            <person name="Niu S.-C."/>
            <person name="Li K.-L."/>
            <person name="Zheng P.-J."/>
            <person name="Zhang X.-J."/>
            <person name="Jia Y."/>
            <person name="Liu Y."/>
            <person name="Niu Y.-X."/>
            <person name="Yu L.-H."/>
            <person name="Chen D.-F."/>
            <person name="Zhang G.-Q."/>
        </authorList>
    </citation>
    <scope>NUCLEOTIDE SEQUENCE</scope>
    <source>
        <tissue evidence="1">Leaf</tissue>
    </source>
</reference>
<comment type="caution">
    <text evidence="1">The sequence shown here is derived from an EMBL/GenBank/DDBJ whole genome shotgun (WGS) entry which is preliminary data.</text>
</comment>
<evidence type="ECO:0000313" key="1">
    <source>
        <dbReference type="EMBL" id="KAI0494454.1"/>
    </source>
</evidence>
<gene>
    <name evidence="1" type="ORF">KFK09_024592</name>
</gene>
<dbReference type="AlphaFoldDB" id="A0A8T3AEH2"/>
<sequence length="55" mass="6119">MLVGCSTPLLRRSSFSVGSSSSTELGRRSCDPDLRAVLPIEWKRRIGFPSLVQLR</sequence>